<feature type="transmembrane region" description="Helical" evidence="1">
    <location>
        <begin position="149"/>
        <end position="172"/>
    </location>
</feature>
<evidence type="ECO:0000313" key="2">
    <source>
        <dbReference type="EMBL" id="RIE02265.1"/>
    </source>
</evidence>
<keyword evidence="3" id="KW-1185">Reference proteome</keyword>
<dbReference type="RefSeq" id="WP_147355860.1">
    <property type="nucleotide sequence ID" value="NZ_JBHSOV010000001.1"/>
</dbReference>
<dbReference type="AlphaFoldDB" id="A0A398CIQ6"/>
<feature type="transmembrane region" description="Helical" evidence="1">
    <location>
        <begin position="81"/>
        <end position="104"/>
    </location>
</feature>
<keyword evidence="1" id="KW-0812">Transmembrane</keyword>
<reference evidence="2 3" key="1">
    <citation type="submission" date="2018-09" db="EMBL/GenBank/DDBJ databases">
        <title>Cohnella cavernae sp. nov., isolated from a karst cave.</title>
        <authorList>
            <person name="Zhu H."/>
        </authorList>
    </citation>
    <scope>NUCLEOTIDE SEQUENCE [LARGE SCALE GENOMIC DNA]</scope>
    <source>
        <strain evidence="2 3">K2E09-144</strain>
    </source>
</reference>
<name>A0A398CIQ6_9BACL</name>
<feature type="transmembrane region" description="Helical" evidence="1">
    <location>
        <begin position="125"/>
        <end position="143"/>
    </location>
</feature>
<proteinExistence type="predicted"/>
<accession>A0A398CIQ6</accession>
<organism evidence="2 3">
    <name type="scientific">Cohnella faecalis</name>
    <dbReference type="NCBI Taxonomy" id="2315694"/>
    <lineage>
        <taxon>Bacteria</taxon>
        <taxon>Bacillati</taxon>
        <taxon>Bacillota</taxon>
        <taxon>Bacilli</taxon>
        <taxon>Bacillales</taxon>
        <taxon>Paenibacillaceae</taxon>
        <taxon>Cohnella</taxon>
    </lineage>
</organism>
<comment type="caution">
    <text evidence="2">The sequence shown here is derived from an EMBL/GenBank/DDBJ whole genome shotgun (WGS) entry which is preliminary data.</text>
</comment>
<feature type="transmembrane region" description="Helical" evidence="1">
    <location>
        <begin position="20"/>
        <end position="38"/>
    </location>
</feature>
<protein>
    <submittedName>
        <fullName evidence="2">Uncharacterized protein</fullName>
    </submittedName>
</protein>
<dbReference type="EMBL" id="QXJM01000039">
    <property type="protein sequence ID" value="RIE02265.1"/>
    <property type="molecule type" value="Genomic_DNA"/>
</dbReference>
<sequence length="194" mass="20865">MAYSRMAWGLALELIDFRLGTFDLLPDVIGYGLLVLGLSGAGSASRPFAIGRMAAIALMLWSLPRFVGLQPSLSLLSYDTFGAAPLLLASAEAMLELAMLYGICEGIRLFAIVRENRVLARSARNGWRAVFGFSAAFLFLLPFKLNVTSVWLTAVVVLLVIGLFIACARVIFLVRRAGHVLNDGDGGPRKSSAA</sequence>
<dbReference type="OrthoDB" id="2596219at2"/>
<gene>
    <name evidence="2" type="ORF">D3H35_16165</name>
</gene>
<evidence type="ECO:0000313" key="3">
    <source>
        <dbReference type="Proteomes" id="UP000266340"/>
    </source>
</evidence>
<evidence type="ECO:0000256" key="1">
    <source>
        <dbReference type="SAM" id="Phobius"/>
    </source>
</evidence>
<dbReference type="Proteomes" id="UP000266340">
    <property type="component" value="Unassembled WGS sequence"/>
</dbReference>
<feature type="transmembrane region" description="Helical" evidence="1">
    <location>
        <begin position="50"/>
        <end position="69"/>
    </location>
</feature>
<keyword evidence="1" id="KW-0472">Membrane</keyword>
<keyword evidence="1" id="KW-1133">Transmembrane helix</keyword>